<dbReference type="EMBL" id="CATQJA010002280">
    <property type="protein sequence ID" value="CAJ0570300.1"/>
    <property type="molecule type" value="Genomic_DNA"/>
</dbReference>
<dbReference type="GO" id="GO:0003713">
    <property type="term" value="F:transcription coactivator activity"/>
    <property type="evidence" value="ECO:0007669"/>
    <property type="project" value="InterPro"/>
</dbReference>
<dbReference type="Pfam" id="PF02893">
    <property type="entry name" value="GRAM"/>
    <property type="match status" value="1"/>
</dbReference>
<dbReference type="GO" id="GO:0005634">
    <property type="term" value="C:nucleus"/>
    <property type="evidence" value="ECO:0007669"/>
    <property type="project" value="TreeGrafter"/>
</dbReference>
<sequence length="232" mass="25721">MSLNTANTPDGGGVLIFNGEAILLFVRDVTMQFKKNTNQHVSGKKVGLLYLSSHRIIFMPNDKRDEMKSFEMPFGCMDDVHLQQPIFGANYLQGRVRGMPGSNIHGEIEWYLTFSKGGCIEFGMALLKAVDMAARLRPENAPPPYAPPTGNYYAAPPDYFEPDGDEATPFLGTRQTHSDRPDNVFMQEAPPPYPGMGAERQPVATEELVPAGASMAPPPYEQNGNELRQRRN</sequence>
<dbReference type="PANTHER" id="PTHR31606">
    <property type="entry name" value="WW DOMAIN BINDING PROTEIN 2, ISOFORM E"/>
    <property type="match status" value="1"/>
</dbReference>
<reference evidence="3" key="1">
    <citation type="submission" date="2023-06" db="EMBL/GenBank/DDBJ databases">
        <authorList>
            <person name="Delattre M."/>
        </authorList>
    </citation>
    <scope>NUCLEOTIDE SEQUENCE</scope>
    <source>
        <strain evidence="3">AF72</strain>
    </source>
</reference>
<evidence type="ECO:0000256" key="1">
    <source>
        <dbReference type="SAM" id="MobiDB-lite"/>
    </source>
</evidence>
<dbReference type="Proteomes" id="UP001177023">
    <property type="component" value="Unassembled WGS sequence"/>
</dbReference>
<feature type="non-terminal residue" evidence="3">
    <location>
        <position position="232"/>
    </location>
</feature>
<dbReference type="SUPFAM" id="SSF50729">
    <property type="entry name" value="PH domain-like"/>
    <property type="match status" value="1"/>
</dbReference>
<feature type="domain" description="GRAM" evidence="2">
    <location>
        <begin position="36"/>
        <end position="130"/>
    </location>
</feature>
<evidence type="ECO:0000313" key="3">
    <source>
        <dbReference type="EMBL" id="CAJ0570300.1"/>
    </source>
</evidence>
<comment type="caution">
    <text evidence="3">The sequence shown here is derived from an EMBL/GenBank/DDBJ whole genome shotgun (WGS) entry which is preliminary data.</text>
</comment>
<dbReference type="AlphaFoldDB" id="A0AA36CLM6"/>
<accession>A0AA36CLM6</accession>
<proteinExistence type="predicted"/>
<dbReference type="InterPro" id="IPR044852">
    <property type="entry name" value="WBP2-like"/>
</dbReference>
<evidence type="ECO:0000259" key="2">
    <source>
        <dbReference type="Pfam" id="PF02893"/>
    </source>
</evidence>
<protein>
    <recommendedName>
        <fullName evidence="2">GRAM domain-containing protein</fullName>
    </recommendedName>
</protein>
<name>A0AA36CLM6_9BILA</name>
<dbReference type="CDD" id="cd13214">
    <property type="entry name" value="PH-GRAM_WBP2"/>
    <property type="match status" value="1"/>
</dbReference>
<dbReference type="InterPro" id="IPR004182">
    <property type="entry name" value="GRAM"/>
</dbReference>
<gene>
    <name evidence="4" type="ORF">MSPICULIGERA_LOCUS11799</name>
    <name evidence="3" type="ORF">MSPICULIGERA_LOCUS8744</name>
</gene>
<keyword evidence="5" id="KW-1185">Reference proteome</keyword>
<organism evidence="3 5">
    <name type="scientific">Mesorhabditis spiculigera</name>
    <dbReference type="NCBI Taxonomy" id="96644"/>
    <lineage>
        <taxon>Eukaryota</taxon>
        <taxon>Metazoa</taxon>
        <taxon>Ecdysozoa</taxon>
        <taxon>Nematoda</taxon>
        <taxon>Chromadorea</taxon>
        <taxon>Rhabditida</taxon>
        <taxon>Rhabditina</taxon>
        <taxon>Rhabditomorpha</taxon>
        <taxon>Rhabditoidea</taxon>
        <taxon>Rhabditidae</taxon>
        <taxon>Mesorhabditinae</taxon>
        <taxon>Mesorhabditis</taxon>
    </lineage>
</organism>
<dbReference type="PANTHER" id="PTHR31606:SF13">
    <property type="entry name" value="GRAM DOMAIN-CONTAINING PROTEIN"/>
    <property type="match status" value="1"/>
</dbReference>
<evidence type="ECO:0000313" key="4">
    <source>
        <dbReference type="EMBL" id="CAJ0573441.1"/>
    </source>
</evidence>
<dbReference type="GO" id="GO:0031490">
    <property type="term" value="F:chromatin DNA binding"/>
    <property type="evidence" value="ECO:0007669"/>
    <property type="project" value="TreeGrafter"/>
</dbReference>
<feature type="region of interest" description="Disordered" evidence="1">
    <location>
        <begin position="164"/>
        <end position="232"/>
    </location>
</feature>
<evidence type="ECO:0000313" key="5">
    <source>
        <dbReference type="Proteomes" id="UP001177023"/>
    </source>
</evidence>
<dbReference type="EMBL" id="CATQJA010002619">
    <property type="protein sequence ID" value="CAJ0573441.1"/>
    <property type="molecule type" value="Genomic_DNA"/>
</dbReference>